<evidence type="ECO:0000256" key="4">
    <source>
        <dbReference type="PROSITE-ProRule" id="PRU00289"/>
    </source>
</evidence>
<gene>
    <name evidence="7" type="ORF">Leucomu_11610</name>
</gene>
<dbReference type="Gene3D" id="3.40.50.300">
    <property type="entry name" value="P-loop containing nucleotide triphosphate hydrolases"/>
    <property type="match status" value="4"/>
</dbReference>
<proteinExistence type="predicted"/>
<dbReference type="InterPro" id="IPR002543">
    <property type="entry name" value="FtsK_dom"/>
</dbReference>
<dbReference type="Gene3D" id="2.60.200.20">
    <property type="match status" value="1"/>
</dbReference>
<feature type="binding site" evidence="4">
    <location>
        <begin position="1040"/>
        <end position="1047"/>
    </location>
    <ligand>
        <name>ATP</name>
        <dbReference type="ChEBI" id="CHEBI:30616"/>
    </ligand>
</feature>
<dbReference type="PROSITE" id="PS50006">
    <property type="entry name" value="FHA_DOMAIN"/>
    <property type="match status" value="1"/>
</dbReference>
<dbReference type="PANTHER" id="PTHR22683:SF1">
    <property type="entry name" value="TYPE VII SECRETION SYSTEM PROTEIN ESSC"/>
    <property type="match status" value="1"/>
</dbReference>
<dbReference type="SUPFAM" id="SSF52540">
    <property type="entry name" value="P-loop containing nucleoside triphosphate hydrolases"/>
    <property type="match status" value="2"/>
</dbReference>
<dbReference type="RefSeq" id="WP_128387324.1">
    <property type="nucleotide sequence ID" value="NZ_CP035037.1"/>
</dbReference>
<accession>A0ABX5QHP1</accession>
<dbReference type="InterPro" id="IPR008984">
    <property type="entry name" value="SMAD_FHA_dom_sf"/>
</dbReference>
<organism evidence="7 8">
    <name type="scientific">Leucobacter muris</name>
    <dbReference type="NCBI Taxonomy" id="1935379"/>
    <lineage>
        <taxon>Bacteria</taxon>
        <taxon>Bacillati</taxon>
        <taxon>Actinomycetota</taxon>
        <taxon>Actinomycetes</taxon>
        <taxon>Micrococcales</taxon>
        <taxon>Microbacteriaceae</taxon>
        <taxon>Leucobacter</taxon>
    </lineage>
</organism>
<evidence type="ECO:0000256" key="1">
    <source>
        <dbReference type="ARBA" id="ARBA00022553"/>
    </source>
</evidence>
<dbReference type="SMART" id="SM00240">
    <property type="entry name" value="FHA"/>
    <property type="match status" value="1"/>
</dbReference>
<reference evidence="7 8" key="1">
    <citation type="submission" date="2019-01" db="EMBL/GenBank/DDBJ databases">
        <title>Leucobacter muris sp. nov. isolated from the nose of a laboratory mouse.</title>
        <authorList>
            <person name="Benga L."/>
            <person name="Sproeer C."/>
            <person name="Schumann P."/>
            <person name="Verbarg S."/>
            <person name="Bunk B."/>
            <person name="Engelhardt E."/>
            <person name="Benten P.M."/>
            <person name="Sager M."/>
        </authorList>
    </citation>
    <scope>NUCLEOTIDE SEQUENCE [LARGE SCALE GENOMIC DNA]</scope>
    <source>
        <strain evidence="7 8">DSM 101948</strain>
    </source>
</reference>
<protein>
    <submittedName>
        <fullName evidence="7">FHA domain-containing protein</fullName>
    </submittedName>
</protein>
<dbReference type="PROSITE" id="PS50901">
    <property type="entry name" value="FTSK"/>
    <property type="match status" value="2"/>
</dbReference>
<evidence type="ECO:0000259" key="6">
    <source>
        <dbReference type="PROSITE" id="PS50901"/>
    </source>
</evidence>
<evidence type="ECO:0000256" key="3">
    <source>
        <dbReference type="ARBA" id="ARBA00022840"/>
    </source>
</evidence>
<feature type="domain" description="FtsK" evidence="6">
    <location>
        <begin position="1023"/>
        <end position="1214"/>
    </location>
</feature>
<name>A0ABX5QHP1_9MICO</name>
<dbReference type="CDD" id="cd00060">
    <property type="entry name" value="FHA"/>
    <property type="match status" value="1"/>
</dbReference>
<evidence type="ECO:0000313" key="7">
    <source>
        <dbReference type="EMBL" id="QAB18474.1"/>
    </source>
</evidence>
<keyword evidence="3 4" id="KW-0067">ATP-binding</keyword>
<sequence length="1574" mass="166274">MKLKVSVSLPQGRVHDVTLSCDVTATVADVARSLMRAGLGSDPRLAEIANRGLAPMTLRVTRGGEASAVLLDPAAPVAASGLQSGHVIQPVPEFGSAGPAERMIEAAAFVEVLTGEQRGVQFSLIRGAALIGRDRSCRIRLLDSSVSRRHAEVRVEPDGTIAVTDLGSANGVLLADERLTSCRITRPTTLRLGEIDLRVFPGQPGAAEPRPPALSHRVMHTRSPRVAPRFPATGRTLPAPPAPSEPARIPMLAMLVPMLMGGAMYAITQSPLSLMMVAFTPMMMIGSWLDGRLGSRRKLRSATTRFEEDLSGERDELTALRRREIEVRAAETPTSGDVRAAIENRGELLWTRRPEHRSFLELRFGEGALPSRTGLSMPDRGDAPHHQWQRLQQIADEFEHISPVPVLERFDRCGAIGVSGERYWAEGMAASLVLQLAGLHSPYELVLACFAGAQHDETWGWLKWLPHVDPVASPIRGWQLADSKQSSLSLLTALEGVLETRKAARGARAGIRSHLDETTRNDESHGDAVTETPALPAIVVLVLEDGLVDPARLIEIAETGPDHGIHMLWAAADRASLPAACRAFVEVDRGEGRVHFVRSGNVVPMSRHEHVDSALAHDLARRLAPVEDTAARVLDESDLPRSVHLRELHGTDLLGGSLPIARAWARSGSLVSEWQSGRDRGPVELTAVVGQSPDGPAKIDLRAHGPHALVGGTTGAGKSEFLQTWIMSMAANVSPDRLTFLLVDYKGGAAFAECVDLPHTVGLVTDLSPHLVRRALTSLRAELHHREELLAARGAKDLISMERRSDAEAPPALVIVIDEFAALASEVPEFVDGVVDIAQRGRSLGLHLIMATQRPAGVITDNLRANTNLRVALRMADESDSADVIGMKDAAFFAAETPGRGAIKVGPGRIAHFQTGYLGGRASRESTSAEIEVRSLGFIESEPWSIPSEASLASSARPQARDIERLRDGIVAASRHLGLAAPRRPWLDELPSRLTLAELHARADEEPPAALIGLHDEPAAQAQHPVHVGFEEAGNISIIGAGGTGKTSALITLSAALSAAAGSDPVQIYAIDAAGGSLATLTPLPTVGAVAPLADTELTGRVLRHLRALIASRGPRYATVRAGGLAAYREAVPDSREPRVFLLVDGFAAFRQATETLGGAEAPFQMLAEIMMQGRSVGVHVVLTGDRPSAIPASMSASLQRQFVLRLANPHDYGALGVPVDALENAPAGRGLLAGDDREIQFAIVGGLDLAEQAAAIELLADELRASGVEQAPRVVNAPERLPLVELPATARGRPVFGIDVRTFDPVGLPSRGLGVIAGPSGSGLSFAALCCVGAVERAAAERGQPIDCALLSLDENGLRSGRAWNRLAQGEEEVERLAGELVVAIGGRSPARAPSSGGVLLGAGALVGGGVIGAGGGGGGAELAEGGSPSAVGFAHAAADRTRAADGPLVFPRDGAQGVIVVERPAEAEGTAALPLLVALAKAARRAGVLVLFEFESGTASAVWDLFHALKQPKWGLSLQLDQQESQSPFREDLGRVKRADFPPGRGFAIEGGRAIPVQVAIPCPVDASDELG</sequence>
<evidence type="ECO:0000256" key="2">
    <source>
        <dbReference type="ARBA" id="ARBA00022741"/>
    </source>
</evidence>
<keyword evidence="1" id="KW-0597">Phosphoprotein</keyword>
<dbReference type="EMBL" id="CP035037">
    <property type="protein sequence ID" value="QAB18474.1"/>
    <property type="molecule type" value="Genomic_DNA"/>
</dbReference>
<feature type="domain" description="FtsK" evidence="6">
    <location>
        <begin position="694"/>
        <end position="882"/>
    </location>
</feature>
<dbReference type="InterPro" id="IPR000253">
    <property type="entry name" value="FHA_dom"/>
</dbReference>
<dbReference type="InterPro" id="IPR050206">
    <property type="entry name" value="FtsK/SpoIIIE/SftA"/>
</dbReference>
<evidence type="ECO:0000313" key="8">
    <source>
        <dbReference type="Proteomes" id="UP000285768"/>
    </source>
</evidence>
<dbReference type="InterPro" id="IPR003593">
    <property type="entry name" value="AAA+_ATPase"/>
</dbReference>
<dbReference type="CDD" id="cd01127">
    <property type="entry name" value="TrwB_TraG_TraD_VirD4"/>
    <property type="match status" value="1"/>
</dbReference>
<feature type="binding site" evidence="4">
    <location>
        <begin position="712"/>
        <end position="719"/>
    </location>
    <ligand>
        <name>ATP</name>
        <dbReference type="ChEBI" id="CHEBI:30616"/>
    </ligand>
</feature>
<dbReference type="Pfam" id="PF01580">
    <property type="entry name" value="FtsK_SpoIIIE"/>
    <property type="match status" value="2"/>
</dbReference>
<dbReference type="SMART" id="SM00382">
    <property type="entry name" value="AAA"/>
    <property type="match status" value="2"/>
</dbReference>
<feature type="domain" description="FHA" evidence="5">
    <location>
        <begin position="129"/>
        <end position="179"/>
    </location>
</feature>
<keyword evidence="8" id="KW-1185">Reference proteome</keyword>
<dbReference type="InterPro" id="IPR032030">
    <property type="entry name" value="YscD_cytoplasmic_dom"/>
</dbReference>
<dbReference type="SUPFAM" id="SSF49879">
    <property type="entry name" value="SMAD/FHA domain"/>
    <property type="match status" value="1"/>
</dbReference>
<keyword evidence="2 4" id="KW-0547">Nucleotide-binding</keyword>
<dbReference type="InterPro" id="IPR027417">
    <property type="entry name" value="P-loop_NTPase"/>
</dbReference>
<evidence type="ECO:0000259" key="5">
    <source>
        <dbReference type="PROSITE" id="PS50006"/>
    </source>
</evidence>
<dbReference type="Proteomes" id="UP000285768">
    <property type="component" value="Chromosome"/>
</dbReference>
<dbReference type="PANTHER" id="PTHR22683">
    <property type="entry name" value="SPORULATION PROTEIN RELATED"/>
    <property type="match status" value="1"/>
</dbReference>
<dbReference type="Pfam" id="PF16697">
    <property type="entry name" value="Yop-YscD_cpl"/>
    <property type="match status" value="1"/>
</dbReference>